<dbReference type="GO" id="GO:0005737">
    <property type="term" value="C:cytoplasm"/>
    <property type="evidence" value="ECO:0007669"/>
    <property type="project" value="TreeGrafter"/>
</dbReference>
<evidence type="ECO:0000256" key="1">
    <source>
        <dbReference type="ARBA" id="ARBA00007870"/>
    </source>
</evidence>
<keyword evidence="8" id="KW-1185">Reference proteome</keyword>
<dbReference type="FunFam" id="1.10.1040.10:FF:000017">
    <property type="entry name" value="2-dehydropantoate 2-reductase"/>
    <property type="match status" value="1"/>
</dbReference>
<comment type="catalytic activity">
    <reaction evidence="4">
        <text>(R)-pantoate + NADP(+) = 2-dehydropantoate + NADPH + H(+)</text>
        <dbReference type="Rhea" id="RHEA:16233"/>
        <dbReference type="ChEBI" id="CHEBI:11561"/>
        <dbReference type="ChEBI" id="CHEBI:15378"/>
        <dbReference type="ChEBI" id="CHEBI:15980"/>
        <dbReference type="ChEBI" id="CHEBI:57783"/>
        <dbReference type="ChEBI" id="CHEBI:58349"/>
        <dbReference type="EC" id="1.1.1.169"/>
    </reaction>
</comment>
<dbReference type="Gene3D" id="1.10.1040.10">
    <property type="entry name" value="N-(1-d-carboxylethyl)-l-norvaline Dehydrogenase, domain 2"/>
    <property type="match status" value="1"/>
</dbReference>
<dbReference type="InterPro" id="IPR051402">
    <property type="entry name" value="KPR-Related"/>
</dbReference>
<organism evidence="7 8">
    <name type="scientific">Nonomuraea aridisoli</name>
    <dbReference type="NCBI Taxonomy" id="2070368"/>
    <lineage>
        <taxon>Bacteria</taxon>
        <taxon>Bacillati</taxon>
        <taxon>Actinomycetota</taxon>
        <taxon>Actinomycetes</taxon>
        <taxon>Streptosporangiales</taxon>
        <taxon>Streptosporangiaceae</taxon>
        <taxon>Nonomuraea</taxon>
    </lineage>
</organism>
<protein>
    <recommendedName>
        <fullName evidence="4">2-dehydropantoate 2-reductase</fullName>
        <ecNumber evidence="4">1.1.1.169</ecNumber>
    </recommendedName>
    <alternativeName>
        <fullName evidence="4">Ketopantoate reductase</fullName>
    </alternativeName>
</protein>
<dbReference type="OrthoDB" id="8555723at2"/>
<keyword evidence="4" id="KW-0566">Pantothenate biosynthesis</keyword>
<dbReference type="GO" id="GO:0015940">
    <property type="term" value="P:pantothenate biosynthetic process"/>
    <property type="evidence" value="ECO:0007669"/>
    <property type="project" value="UniProtKB-UniPathway"/>
</dbReference>
<keyword evidence="2 4" id="KW-0521">NADP</keyword>
<name>A0A2W2DQ96_9ACTN</name>
<reference evidence="7 8" key="1">
    <citation type="submission" date="2018-01" db="EMBL/GenBank/DDBJ databases">
        <title>Draft genome sequence of Nonomuraea sp. KC333.</title>
        <authorList>
            <person name="Sahin N."/>
            <person name="Saygin H."/>
            <person name="Ay H."/>
        </authorList>
    </citation>
    <scope>NUCLEOTIDE SEQUENCE [LARGE SCALE GENOMIC DNA]</scope>
    <source>
        <strain evidence="7 8">KC333</strain>
    </source>
</reference>
<dbReference type="InterPro" id="IPR013328">
    <property type="entry name" value="6PGD_dom2"/>
</dbReference>
<dbReference type="InterPro" id="IPR003710">
    <property type="entry name" value="ApbA"/>
</dbReference>
<comment type="similarity">
    <text evidence="1 4">Belongs to the ketopantoate reductase family.</text>
</comment>
<dbReference type="InterPro" id="IPR013752">
    <property type="entry name" value="KPA_reductase"/>
</dbReference>
<dbReference type="Gene3D" id="3.40.50.720">
    <property type="entry name" value="NAD(P)-binding Rossmann-like Domain"/>
    <property type="match status" value="1"/>
</dbReference>
<dbReference type="SUPFAM" id="SSF48179">
    <property type="entry name" value="6-phosphogluconate dehydrogenase C-terminal domain-like"/>
    <property type="match status" value="1"/>
</dbReference>
<dbReference type="Pfam" id="PF08546">
    <property type="entry name" value="ApbA_C"/>
    <property type="match status" value="1"/>
</dbReference>
<dbReference type="AlphaFoldDB" id="A0A2W2DQ96"/>
<evidence type="ECO:0000256" key="2">
    <source>
        <dbReference type="ARBA" id="ARBA00022857"/>
    </source>
</evidence>
<comment type="pathway">
    <text evidence="4">Cofactor biosynthesis; (R)-pantothenate biosynthesis; (R)-pantoate from 3-methyl-2-oxobutanoate: step 2/2.</text>
</comment>
<dbReference type="InterPro" id="IPR013332">
    <property type="entry name" value="KPR_N"/>
</dbReference>
<evidence type="ECO:0000256" key="4">
    <source>
        <dbReference type="RuleBase" id="RU362068"/>
    </source>
</evidence>
<feature type="domain" description="Ketopantoate reductase N-terminal" evidence="5">
    <location>
        <begin position="24"/>
        <end position="162"/>
    </location>
</feature>
<comment type="caution">
    <text evidence="7">The sequence shown here is derived from an EMBL/GenBank/DDBJ whole genome shotgun (WGS) entry which is preliminary data.</text>
</comment>
<evidence type="ECO:0000259" key="6">
    <source>
        <dbReference type="Pfam" id="PF08546"/>
    </source>
</evidence>
<evidence type="ECO:0000313" key="8">
    <source>
        <dbReference type="Proteomes" id="UP000249304"/>
    </source>
</evidence>
<gene>
    <name evidence="7" type="ORF">C1J01_28000</name>
</gene>
<dbReference type="SUPFAM" id="SSF51735">
    <property type="entry name" value="NAD(P)-binding Rossmann-fold domains"/>
    <property type="match status" value="1"/>
</dbReference>
<dbReference type="NCBIfam" id="TIGR00745">
    <property type="entry name" value="apbA_panE"/>
    <property type="match status" value="1"/>
</dbReference>
<sequence length="315" mass="32942">MAEQVVRRDVRRTREGGDTAGPEIAVIGAGAIGVVVAAAAAETGGHVQLCVRTRPEQVVVERDGELHRPPLDVVGEPGAARPADWVLVATKAQDTPGAAAWLRALTGPDTVVVVLQNGVDQRERLAPLLPPGTPVLPALVYVNAETIARGHVLHREKNLVELPPEPDAERFAALMAGSALSVRTVADFTTAAWRKLLVNVGANPVTALTLRRIGVLREPEVRALVEGLLTETAAVGAAAGAALSGDDVAWAMAFYDSLSPDAGTSMLYDRVAGRTTEHEVITGAVVSLGSAHGVPTPLNQTLLTLLRALEINRAS</sequence>
<dbReference type="PANTHER" id="PTHR21708">
    <property type="entry name" value="PROBABLE 2-DEHYDROPANTOATE 2-REDUCTASE"/>
    <property type="match status" value="1"/>
</dbReference>
<dbReference type="EC" id="1.1.1.169" evidence="4"/>
<dbReference type="UniPathway" id="UPA00028">
    <property type="reaction ID" value="UER00004"/>
</dbReference>
<dbReference type="RefSeq" id="WP_111181963.1">
    <property type="nucleotide sequence ID" value="NZ_POUD01000137.1"/>
</dbReference>
<comment type="function">
    <text evidence="4">Catalyzes the NADPH-dependent reduction of ketopantoate into pantoic acid.</text>
</comment>
<dbReference type="GO" id="GO:0008677">
    <property type="term" value="F:2-dehydropantoate 2-reductase activity"/>
    <property type="evidence" value="ECO:0007669"/>
    <property type="project" value="UniProtKB-EC"/>
</dbReference>
<evidence type="ECO:0000259" key="5">
    <source>
        <dbReference type="Pfam" id="PF02558"/>
    </source>
</evidence>
<dbReference type="Proteomes" id="UP000249304">
    <property type="component" value="Unassembled WGS sequence"/>
</dbReference>
<keyword evidence="3 4" id="KW-0560">Oxidoreductase</keyword>
<dbReference type="PANTHER" id="PTHR21708:SF26">
    <property type="entry name" value="2-DEHYDROPANTOATE 2-REDUCTASE"/>
    <property type="match status" value="1"/>
</dbReference>
<dbReference type="NCBIfam" id="NF005091">
    <property type="entry name" value="PRK06522.2-2"/>
    <property type="match status" value="1"/>
</dbReference>
<evidence type="ECO:0000313" key="7">
    <source>
        <dbReference type="EMBL" id="PZG14102.1"/>
    </source>
</evidence>
<dbReference type="InterPro" id="IPR036291">
    <property type="entry name" value="NAD(P)-bd_dom_sf"/>
</dbReference>
<dbReference type="InterPro" id="IPR008927">
    <property type="entry name" value="6-PGluconate_DH-like_C_sf"/>
</dbReference>
<dbReference type="Pfam" id="PF02558">
    <property type="entry name" value="ApbA"/>
    <property type="match status" value="1"/>
</dbReference>
<accession>A0A2W2DQ96</accession>
<dbReference type="EMBL" id="POUD01000137">
    <property type="protein sequence ID" value="PZG14102.1"/>
    <property type="molecule type" value="Genomic_DNA"/>
</dbReference>
<proteinExistence type="inferred from homology"/>
<feature type="domain" description="Ketopantoate reductase C-terminal" evidence="6">
    <location>
        <begin position="187"/>
        <end position="310"/>
    </location>
</feature>
<evidence type="ECO:0000256" key="3">
    <source>
        <dbReference type="ARBA" id="ARBA00023002"/>
    </source>
</evidence>